<feature type="domain" description="Ice-binding protein C-terminal" evidence="2">
    <location>
        <begin position="87"/>
        <end position="107"/>
    </location>
</feature>
<evidence type="ECO:0000313" key="3">
    <source>
        <dbReference type="EMBL" id="MDY3561230.1"/>
    </source>
</evidence>
<gene>
    <name evidence="3" type="ORF">R5W23_002505</name>
</gene>
<evidence type="ECO:0000313" key="4">
    <source>
        <dbReference type="Proteomes" id="UP001272242"/>
    </source>
</evidence>
<evidence type="ECO:0000259" key="2">
    <source>
        <dbReference type="Pfam" id="PF07589"/>
    </source>
</evidence>
<dbReference type="InterPro" id="IPR013424">
    <property type="entry name" value="Ice-binding_C"/>
</dbReference>
<feature type="compositionally biased region" description="Pro residues" evidence="1">
    <location>
        <begin position="63"/>
        <end position="85"/>
    </location>
</feature>
<sequence>MTTARTRAKYGDRRMWGALAVLLAGSAPAQAFYWYDWPGSRVPREPTLLNPTSLLTPDTPREPTIPNPPSGPPVPVDKPPIGPPEHTPEPSTGLIGLIGLGAVAARKWWKKR</sequence>
<name>A0ABU5F1M4_9BACT</name>
<protein>
    <submittedName>
        <fullName evidence="3">PEP-CTERM sorting domain-containing protein</fullName>
    </submittedName>
</protein>
<accession>A0ABU5F1M4</accession>
<dbReference type="EMBL" id="JAXBLV010000190">
    <property type="protein sequence ID" value="MDY3561230.1"/>
    <property type="molecule type" value="Genomic_DNA"/>
</dbReference>
<organism evidence="3 4">
    <name type="scientific">Gemmata algarum</name>
    <dbReference type="NCBI Taxonomy" id="2975278"/>
    <lineage>
        <taxon>Bacteria</taxon>
        <taxon>Pseudomonadati</taxon>
        <taxon>Planctomycetota</taxon>
        <taxon>Planctomycetia</taxon>
        <taxon>Gemmatales</taxon>
        <taxon>Gemmataceae</taxon>
        <taxon>Gemmata</taxon>
    </lineage>
</organism>
<feature type="compositionally biased region" description="Low complexity" evidence="1">
    <location>
        <begin position="46"/>
        <end position="58"/>
    </location>
</feature>
<proteinExistence type="predicted"/>
<dbReference type="RefSeq" id="WP_010051472.1">
    <property type="nucleotide sequence ID" value="NZ_JAXBLV010000190.1"/>
</dbReference>
<feature type="region of interest" description="Disordered" evidence="1">
    <location>
        <begin position="46"/>
        <end position="93"/>
    </location>
</feature>
<dbReference type="Pfam" id="PF07589">
    <property type="entry name" value="PEP-CTERM"/>
    <property type="match status" value="1"/>
</dbReference>
<reference evidence="4" key="1">
    <citation type="journal article" date="2023" name="Mar. Drugs">
        <title>Gemmata algarum, a Novel Planctomycete Isolated from an Algal Mat, Displays Antimicrobial Activity.</title>
        <authorList>
            <person name="Kumar G."/>
            <person name="Kallscheuer N."/>
            <person name="Kashif M."/>
            <person name="Ahamad S."/>
            <person name="Jagadeeshwari U."/>
            <person name="Pannikurungottu S."/>
            <person name="Haufschild T."/>
            <person name="Kabuu M."/>
            <person name="Sasikala C."/>
            <person name="Jogler C."/>
            <person name="Ramana C."/>
        </authorList>
    </citation>
    <scope>NUCLEOTIDE SEQUENCE [LARGE SCALE GENOMIC DNA]</scope>
    <source>
        <strain evidence="4">JC673</strain>
    </source>
</reference>
<dbReference type="Proteomes" id="UP001272242">
    <property type="component" value="Unassembled WGS sequence"/>
</dbReference>
<keyword evidence="4" id="KW-1185">Reference proteome</keyword>
<comment type="caution">
    <text evidence="3">The sequence shown here is derived from an EMBL/GenBank/DDBJ whole genome shotgun (WGS) entry which is preliminary data.</text>
</comment>
<evidence type="ECO:0000256" key="1">
    <source>
        <dbReference type="SAM" id="MobiDB-lite"/>
    </source>
</evidence>